<protein>
    <recommendedName>
        <fullName evidence="5">Transmembrane protein 138</fullName>
    </recommendedName>
</protein>
<evidence type="ECO:0000256" key="14">
    <source>
        <dbReference type="SAM" id="Phobius"/>
    </source>
</evidence>
<evidence type="ECO:0000256" key="10">
    <source>
        <dbReference type="ARBA" id="ARBA00023069"/>
    </source>
</evidence>
<accession>A0AAN7VUR2</accession>
<dbReference type="PANTHER" id="PTHR13306:SF6">
    <property type="entry name" value="TRANSMEMBRANE PROTEIN 138"/>
    <property type="match status" value="1"/>
</dbReference>
<sequence length="164" mass="19511">MKLTIRRYCAILCIQSLLLILDLCINTFSILLRKHNAVLLVLFIVQDVCLILAVATLLLSFFSTYVFQAGLIQLLYDRFRLTIIICIIYIVLTTILHIWTLSVRWKHPLQHNWSAGLHVFYTLQRFMAPLYYYFYKRASLRISDPRFYEDVEWVQPSQLSHCYK</sequence>
<keyword evidence="10" id="KW-0969">Cilium</keyword>
<comment type="function">
    <text evidence="1">Required for ciliogenesis.</text>
</comment>
<keyword evidence="7 14" id="KW-0812">Transmembrane</keyword>
<organism evidence="15 16">
    <name type="scientific">Pyrocoelia pectoralis</name>
    <dbReference type="NCBI Taxonomy" id="417401"/>
    <lineage>
        <taxon>Eukaryota</taxon>
        <taxon>Metazoa</taxon>
        <taxon>Ecdysozoa</taxon>
        <taxon>Arthropoda</taxon>
        <taxon>Hexapoda</taxon>
        <taxon>Insecta</taxon>
        <taxon>Pterygota</taxon>
        <taxon>Neoptera</taxon>
        <taxon>Endopterygota</taxon>
        <taxon>Coleoptera</taxon>
        <taxon>Polyphaga</taxon>
        <taxon>Elateriformia</taxon>
        <taxon>Elateroidea</taxon>
        <taxon>Lampyridae</taxon>
        <taxon>Lampyrinae</taxon>
        <taxon>Pyrocoelia</taxon>
    </lineage>
</organism>
<gene>
    <name evidence="15" type="ORF">RI129_001098</name>
</gene>
<reference evidence="15 16" key="1">
    <citation type="journal article" date="2024" name="Insects">
        <title>An Improved Chromosome-Level Genome Assembly of the Firefly Pyrocoelia pectoralis.</title>
        <authorList>
            <person name="Fu X."/>
            <person name="Meyer-Rochow V.B."/>
            <person name="Ballantyne L."/>
            <person name="Zhu X."/>
        </authorList>
    </citation>
    <scope>NUCLEOTIDE SEQUENCE [LARGE SCALE GENOMIC DNA]</scope>
    <source>
        <strain evidence="15">XCY_ONT2</strain>
    </source>
</reference>
<evidence type="ECO:0000256" key="4">
    <source>
        <dbReference type="ARBA" id="ARBA00010572"/>
    </source>
</evidence>
<dbReference type="Proteomes" id="UP001329430">
    <property type="component" value="Chromosome 1"/>
</dbReference>
<dbReference type="InterPro" id="IPR024133">
    <property type="entry name" value="TM_138"/>
</dbReference>
<evidence type="ECO:0000256" key="13">
    <source>
        <dbReference type="ARBA" id="ARBA00023273"/>
    </source>
</evidence>
<dbReference type="PANTHER" id="PTHR13306">
    <property type="entry name" value="TRANSMEMBRANE PROTEIN 138"/>
    <property type="match status" value="1"/>
</dbReference>
<keyword evidence="8" id="KW-0970">Cilium biogenesis/degradation</keyword>
<dbReference type="GO" id="GO:0005929">
    <property type="term" value="C:cilium"/>
    <property type="evidence" value="ECO:0007669"/>
    <property type="project" value="UniProtKB-SubCell"/>
</dbReference>
<proteinExistence type="inferred from homology"/>
<keyword evidence="12" id="KW-0325">Glycoprotein</keyword>
<feature type="transmembrane region" description="Helical" evidence="14">
    <location>
        <begin position="113"/>
        <end position="134"/>
    </location>
</feature>
<evidence type="ECO:0000313" key="15">
    <source>
        <dbReference type="EMBL" id="KAK5650069.1"/>
    </source>
</evidence>
<keyword evidence="13" id="KW-0966">Cell projection</keyword>
<keyword evidence="9 14" id="KW-1133">Transmembrane helix</keyword>
<comment type="similarity">
    <text evidence="4">Belongs to the TMEM138 family.</text>
</comment>
<keyword evidence="6" id="KW-0926">Vacuole</keyword>
<keyword evidence="11 14" id="KW-0472">Membrane</keyword>
<keyword evidence="16" id="KW-1185">Reference proteome</keyword>
<dbReference type="GO" id="GO:0030030">
    <property type="term" value="P:cell projection organization"/>
    <property type="evidence" value="ECO:0007669"/>
    <property type="project" value="UniProtKB-KW"/>
</dbReference>
<evidence type="ECO:0000256" key="8">
    <source>
        <dbReference type="ARBA" id="ARBA00022794"/>
    </source>
</evidence>
<evidence type="ECO:0000256" key="12">
    <source>
        <dbReference type="ARBA" id="ARBA00023180"/>
    </source>
</evidence>
<evidence type="ECO:0000313" key="16">
    <source>
        <dbReference type="Proteomes" id="UP001329430"/>
    </source>
</evidence>
<evidence type="ECO:0000256" key="2">
    <source>
        <dbReference type="ARBA" id="ARBA00004128"/>
    </source>
</evidence>
<evidence type="ECO:0000256" key="6">
    <source>
        <dbReference type="ARBA" id="ARBA00022554"/>
    </source>
</evidence>
<feature type="transmembrane region" description="Helical" evidence="14">
    <location>
        <begin position="12"/>
        <end position="32"/>
    </location>
</feature>
<dbReference type="Pfam" id="PF14935">
    <property type="entry name" value="TMEM138"/>
    <property type="match status" value="1"/>
</dbReference>
<evidence type="ECO:0000256" key="5">
    <source>
        <dbReference type="ARBA" id="ARBA00014515"/>
    </source>
</evidence>
<feature type="transmembrane region" description="Helical" evidence="14">
    <location>
        <begin position="79"/>
        <end position="101"/>
    </location>
</feature>
<evidence type="ECO:0000256" key="11">
    <source>
        <dbReference type="ARBA" id="ARBA00023136"/>
    </source>
</evidence>
<comment type="subcellular location">
    <subcellularLocation>
        <location evidence="3">Cell projection</location>
        <location evidence="3">Cilium</location>
    </subcellularLocation>
    <subcellularLocation>
        <location evidence="2">Vacuole membrane</location>
        <topology evidence="2">Multi-pass membrane protein</topology>
    </subcellularLocation>
</comment>
<dbReference type="GO" id="GO:0005774">
    <property type="term" value="C:vacuolar membrane"/>
    <property type="evidence" value="ECO:0007669"/>
    <property type="project" value="UniProtKB-SubCell"/>
</dbReference>
<evidence type="ECO:0000256" key="3">
    <source>
        <dbReference type="ARBA" id="ARBA00004138"/>
    </source>
</evidence>
<dbReference type="AlphaFoldDB" id="A0AAN7VUR2"/>
<evidence type="ECO:0000256" key="7">
    <source>
        <dbReference type="ARBA" id="ARBA00022692"/>
    </source>
</evidence>
<feature type="transmembrane region" description="Helical" evidence="14">
    <location>
        <begin position="38"/>
        <end position="67"/>
    </location>
</feature>
<evidence type="ECO:0000256" key="1">
    <source>
        <dbReference type="ARBA" id="ARBA00003709"/>
    </source>
</evidence>
<dbReference type="EMBL" id="JAVRBK010000001">
    <property type="protein sequence ID" value="KAK5650069.1"/>
    <property type="molecule type" value="Genomic_DNA"/>
</dbReference>
<name>A0AAN7VUR2_9COLE</name>
<comment type="caution">
    <text evidence="15">The sequence shown here is derived from an EMBL/GenBank/DDBJ whole genome shotgun (WGS) entry which is preliminary data.</text>
</comment>
<evidence type="ECO:0000256" key="9">
    <source>
        <dbReference type="ARBA" id="ARBA00022989"/>
    </source>
</evidence>